<organism evidence="1 2">
    <name type="scientific">Xenorhabdus innexi</name>
    <dbReference type="NCBI Taxonomy" id="290109"/>
    <lineage>
        <taxon>Bacteria</taxon>
        <taxon>Pseudomonadati</taxon>
        <taxon>Pseudomonadota</taxon>
        <taxon>Gammaproteobacteria</taxon>
        <taxon>Enterobacterales</taxon>
        <taxon>Morganellaceae</taxon>
        <taxon>Xenorhabdus</taxon>
    </lineage>
</organism>
<proteinExistence type="predicted"/>
<name>A0A2G0N904_9GAMM</name>
<accession>A0A2G0N904</accession>
<evidence type="ECO:0000313" key="2">
    <source>
        <dbReference type="Proteomes" id="UP000224871"/>
    </source>
</evidence>
<dbReference type="EMBL" id="NIBU01000041">
    <property type="protein sequence ID" value="PHM31214.1"/>
    <property type="molecule type" value="Genomic_DNA"/>
</dbReference>
<gene>
    <name evidence="1" type="ORF">Xinn_02923</name>
</gene>
<keyword evidence="2" id="KW-1185">Reference proteome</keyword>
<evidence type="ECO:0000313" key="1">
    <source>
        <dbReference type="EMBL" id="PHM31214.1"/>
    </source>
</evidence>
<sequence>MNFLDKKELVQKTKLSMSQVDGLKKAGLFPARFHRRPHHPVIFSLTQ</sequence>
<comment type="caution">
    <text evidence="1">The sequence shown here is derived from an EMBL/GenBank/DDBJ whole genome shotgun (WGS) entry which is preliminary data.</text>
</comment>
<protein>
    <submittedName>
        <fullName evidence="1">Uncharacterized protein</fullName>
    </submittedName>
</protein>
<reference evidence="1 2" key="1">
    <citation type="journal article" date="2017" name="Nat. Microbiol.">
        <title>Natural product diversity associated with the nematode symbionts Photorhabdus and Xenorhabdus.</title>
        <authorList>
            <person name="Tobias N.J."/>
            <person name="Wolff H."/>
            <person name="Djahanschiri B."/>
            <person name="Grundmann F."/>
            <person name="Kronenwerth M."/>
            <person name="Shi Y.M."/>
            <person name="Simonyi S."/>
            <person name="Grun P."/>
            <person name="Shapiro-Ilan D."/>
            <person name="Pidot S.J."/>
            <person name="Stinear T.P."/>
            <person name="Ebersberger I."/>
            <person name="Bode H.B."/>
        </authorList>
    </citation>
    <scope>NUCLEOTIDE SEQUENCE [LARGE SCALE GENOMIC DNA]</scope>
    <source>
        <strain evidence="1 2">DSM 16336</strain>
    </source>
</reference>
<dbReference type="Proteomes" id="UP000224871">
    <property type="component" value="Unassembled WGS sequence"/>
</dbReference>